<dbReference type="Proteomes" id="UP001370100">
    <property type="component" value="Unassembled WGS sequence"/>
</dbReference>
<proteinExistence type="predicted"/>
<dbReference type="RefSeq" id="WP_337712252.1">
    <property type="nucleotide sequence ID" value="NZ_JBBEGL010000001.1"/>
</dbReference>
<gene>
    <name evidence="1" type="ORF">WCD41_04955</name>
</gene>
<reference evidence="1 2" key="1">
    <citation type="submission" date="2024-03" db="EMBL/GenBank/DDBJ databases">
        <title>Actinomycetospora sp. OC33-EN06, a novel actinomycete isolated from wild orchid (Aerides multiflora).</title>
        <authorList>
            <person name="Suriyachadkun C."/>
        </authorList>
    </citation>
    <scope>NUCLEOTIDE SEQUENCE [LARGE SCALE GENOMIC DNA]</scope>
    <source>
        <strain evidence="1 2">OC33-EN06</strain>
    </source>
</reference>
<dbReference type="EMBL" id="JBBEGL010000001">
    <property type="protein sequence ID" value="MEJ2885789.1"/>
    <property type="molecule type" value="Genomic_DNA"/>
</dbReference>
<dbReference type="Pfam" id="PF08012">
    <property type="entry name" value="DUF1702"/>
    <property type="match status" value="1"/>
</dbReference>
<name>A0ABU8N2W3_9PSEU</name>
<comment type="caution">
    <text evidence="1">The sequence shown here is derived from an EMBL/GenBank/DDBJ whole genome shotgun (WGS) entry which is preliminary data.</text>
</comment>
<sequence>MATLTGRLRRRLLAPTEGDVTFAARGFPVTGGPAVRHLEAVPAAVVRGFRGTVDGSPLPQVAARAAAEPDPLRGFHHEGAVMAACVVDAMDPRGGPRGGTRARDLLTGPARDHVLLGWIGVGFALAKLPTAIWSRAVPDLDDVDHQAVLSALAVDGWAFDLAFFDPPRWLGRQERLPSVPWRGDDAGVPRVADQGVGRALWFFHGAEVPRVAAAVAAFAPDRHADLWAGVGLAATLAGGASADDLRRLAAAGAPEDLALGAVLAARAAQDAAADTGTVPAHVTTGARALAGTSVPGGADLVTGLAPAPGAAGVPAYLDWRARIRARLAASPAVSPRVRAG</sequence>
<evidence type="ECO:0000313" key="2">
    <source>
        <dbReference type="Proteomes" id="UP001370100"/>
    </source>
</evidence>
<evidence type="ECO:0000313" key="1">
    <source>
        <dbReference type="EMBL" id="MEJ2885789.1"/>
    </source>
</evidence>
<keyword evidence="2" id="KW-1185">Reference proteome</keyword>
<organism evidence="1 2">
    <name type="scientific">Actinomycetospora aeridis</name>
    <dbReference type="NCBI Taxonomy" id="3129231"/>
    <lineage>
        <taxon>Bacteria</taxon>
        <taxon>Bacillati</taxon>
        <taxon>Actinomycetota</taxon>
        <taxon>Actinomycetes</taxon>
        <taxon>Pseudonocardiales</taxon>
        <taxon>Pseudonocardiaceae</taxon>
        <taxon>Actinomycetospora</taxon>
    </lineage>
</organism>
<protein>
    <submittedName>
        <fullName evidence="1">DUF1702 family protein</fullName>
    </submittedName>
</protein>
<dbReference type="InterPro" id="IPR012964">
    <property type="entry name" value="DUF1702"/>
</dbReference>
<accession>A0ABU8N2W3</accession>